<proteinExistence type="predicted"/>
<gene>
    <name evidence="1" type="ORF">SGUI_2312</name>
</gene>
<dbReference type="InterPro" id="IPR012349">
    <property type="entry name" value="Split_barrel_FMN-bd"/>
</dbReference>
<dbReference type="STRING" id="1758689.SGUI_2312"/>
<dbReference type="EMBL" id="CP014989">
    <property type="protein sequence ID" value="ANS79708.1"/>
    <property type="molecule type" value="Genomic_DNA"/>
</dbReference>
<dbReference type="AlphaFoldDB" id="A0A1B1NE35"/>
<keyword evidence="2" id="KW-1185">Reference proteome</keyword>
<dbReference type="SUPFAM" id="SSF50475">
    <property type="entry name" value="FMN-binding split barrel"/>
    <property type="match status" value="1"/>
</dbReference>
<evidence type="ECO:0000313" key="1">
    <source>
        <dbReference type="EMBL" id="ANS79708.1"/>
    </source>
</evidence>
<sequence>MTTITAAERRFLRSGVRSLARIATVDEDGLPHVVPGGWSWDDGAGELVLGGRDVPTTARAGHVRRSGVAAVSIDGVHDGPGWSPWALLLRGPAVVADGAIRVRPDWSRSWGLDQPG</sequence>
<dbReference type="Proteomes" id="UP000092482">
    <property type="component" value="Chromosome"/>
</dbReference>
<evidence type="ECO:0000313" key="2">
    <source>
        <dbReference type="Proteomes" id="UP000092482"/>
    </source>
</evidence>
<name>A0A1B1NE35_9MICO</name>
<dbReference type="KEGG" id="serj:SGUI_2312"/>
<organism evidence="1 2">
    <name type="scientific">Serinicoccus hydrothermalis</name>
    <dbReference type="NCBI Taxonomy" id="1758689"/>
    <lineage>
        <taxon>Bacteria</taxon>
        <taxon>Bacillati</taxon>
        <taxon>Actinomycetota</taxon>
        <taxon>Actinomycetes</taxon>
        <taxon>Micrococcales</taxon>
        <taxon>Ornithinimicrobiaceae</taxon>
        <taxon>Serinicoccus</taxon>
    </lineage>
</organism>
<accession>A0A1B1NE35</accession>
<dbReference type="OrthoDB" id="4551790at2"/>
<reference evidence="1 2" key="1">
    <citation type="submission" date="2016-03" db="EMBL/GenBank/DDBJ databases">
        <title>Shallow-sea hydrothermal system.</title>
        <authorList>
            <person name="Tang K."/>
        </authorList>
    </citation>
    <scope>NUCLEOTIDE SEQUENCE [LARGE SCALE GENOMIC DNA]</scope>
    <source>
        <strain evidence="1 2">JLT9</strain>
    </source>
</reference>
<dbReference type="RefSeq" id="WP_066640436.1">
    <property type="nucleotide sequence ID" value="NZ_CP014989.1"/>
</dbReference>
<dbReference type="Gene3D" id="2.30.110.10">
    <property type="entry name" value="Electron Transport, Fmn-binding Protein, Chain A"/>
    <property type="match status" value="1"/>
</dbReference>
<protein>
    <submittedName>
        <fullName evidence="1">Uncharacterized protein</fullName>
    </submittedName>
</protein>